<dbReference type="InterPro" id="IPR006694">
    <property type="entry name" value="Fatty_acid_hydroxylase"/>
</dbReference>
<gene>
    <name evidence="6" type="ORF">CCHLO57077_00018462</name>
</gene>
<feature type="domain" description="Fatty acid hydroxylase" evidence="5">
    <location>
        <begin position="188"/>
        <end position="334"/>
    </location>
</feature>
<dbReference type="GO" id="GO:0016020">
    <property type="term" value="C:membrane"/>
    <property type="evidence" value="ECO:0007669"/>
    <property type="project" value="UniProtKB-SubCell"/>
</dbReference>
<protein>
    <recommendedName>
        <fullName evidence="5">Fatty acid hydroxylase domain-containing protein</fullName>
    </recommendedName>
</protein>
<dbReference type="PANTHER" id="PTHR11863">
    <property type="entry name" value="STEROL DESATURASE"/>
    <property type="match status" value="1"/>
</dbReference>
<comment type="caution">
    <text evidence="6">The sequence shown here is derived from an EMBL/GenBank/DDBJ whole genome shotgun (WGS) entry which is preliminary data.</text>
</comment>
<organism evidence="6 7">
    <name type="scientific">Clonostachys chloroleuca</name>
    <dbReference type="NCBI Taxonomy" id="1926264"/>
    <lineage>
        <taxon>Eukaryota</taxon>
        <taxon>Fungi</taxon>
        <taxon>Dikarya</taxon>
        <taxon>Ascomycota</taxon>
        <taxon>Pezizomycotina</taxon>
        <taxon>Sordariomycetes</taxon>
        <taxon>Hypocreomycetidae</taxon>
        <taxon>Hypocreales</taxon>
        <taxon>Bionectriaceae</taxon>
        <taxon>Clonostachys</taxon>
    </lineage>
</organism>
<dbReference type="GO" id="GO:0008610">
    <property type="term" value="P:lipid biosynthetic process"/>
    <property type="evidence" value="ECO:0007669"/>
    <property type="project" value="InterPro"/>
</dbReference>
<evidence type="ECO:0000256" key="2">
    <source>
        <dbReference type="ARBA" id="ARBA00022692"/>
    </source>
</evidence>
<keyword evidence="2" id="KW-0812">Transmembrane</keyword>
<name>A0AA35M6E4_9HYPO</name>
<reference evidence="6" key="1">
    <citation type="submission" date="2023-01" db="EMBL/GenBank/DDBJ databases">
        <authorList>
            <person name="Piombo E."/>
        </authorList>
    </citation>
    <scope>NUCLEOTIDE SEQUENCE</scope>
</reference>
<keyword evidence="7" id="KW-1185">Reference proteome</keyword>
<evidence type="ECO:0000256" key="3">
    <source>
        <dbReference type="ARBA" id="ARBA00022989"/>
    </source>
</evidence>
<dbReference type="InterPro" id="IPR050307">
    <property type="entry name" value="Sterol_Desaturase_Related"/>
</dbReference>
<evidence type="ECO:0000313" key="6">
    <source>
        <dbReference type="EMBL" id="CAI6091074.1"/>
    </source>
</evidence>
<evidence type="ECO:0000313" key="7">
    <source>
        <dbReference type="Proteomes" id="UP001160390"/>
    </source>
</evidence>
<dbReference type="GO" id="GO:0005506">
    <property type="term" value="F:iron ion binding"/>
    <property type="evidence" value="ECO:0007669"/>
    <property type="project" value="InterPro"/>
</dbReference>
<dbReference type="EMBL" id="CABFNP030001080">
    <property type="protein sequence ID" value="CAI6091074.1"/>
    <property type="molecule type" value="Genomic_DNA"/>
</dbReference>
<sequence length="357" mass="41507">MSTIATHTSQHSPMKSTWRSANRDRWTVSHWLIHALNAYPLDMDETVPVHAKTDKIPHLSQASQQLWVFAHALVPMLMHQTWLIFTSRQGLGRFATFSLYFFAFNATVVREVNILRRLGHLYGFLDGDQHERDGVPDTGVTKAIASLLKTSGCRIAMAVLLSYDATISPADFAGNWKSWPMLALQVGLYGIILDFWFYLYHRAVHEVPALWKFHRTHHLTKHPNPLLTAYADEEQEFIEMVAVPLMTYLTMRWVGLTLGFYQWWICHQFIVYTEVWGHSGIRVHLSPPSPFNWLLELFHAELLIEDHDLHHRKGWRKSYNYGKQTRLWDRVFGTCADRVESVEANIDYQSLVHMPII</sequence>
<comment type="subcellular location">
    <subcellularLocation>
        <location evidence="1">Membrane</location>
    </subcellularLocation>
</comment>
<dbReference type="Pfam" id="PF04116">
    <property type="entry name" value="FA_hydroxylase"/>
    <property type="match status" value="1"/>
</dbReference>
<accession>A0AA35M6E4</accession>
<keyword evidence="3" id="KW-1133">Transmembrane helix</keyword>
<evidence type="ECO:0000259" key="5">
    <source>
        <dbReference type="Pfam" id="PF04116"/>
    </source>
</evidence>
<evidence type="ECO:0000256" key="4">
    <source>
        <dbReference type="ARBA" id="ARBA00023136"/>
    </source>
</evidence>
<dbReference type="Proteomes" id="UP001160390">
    <property type="component" value="Unassembled WGS sequence"/>
</dbReference>
<proteinExistence type="predicted"/>
<dbReference type="GO" id="GO:0016491">
    <property type="term" value="F:oxidoreductase activity"/>
    <property type="evidence" value="ECO:0007669"/>
    <property type="project" value="InterPro"/>
</dbReference>
<keyword evidence="4" id="KW-0472">Membrane</keyword>
<dbReference type="AlphaFoldDB" id="A0AA35M6E4"/>
<evidence type="ECO:0000256" key="1">
    <source>
        <dbReference type="ARBA" id="ARBA00004370"/>
    </source>
</evidence>